<evidence type="ECO:0000256" key="5">
    <source>
        <dbReference type="PROSITE-ProRule" id="PRU00042"/>
    </source>
</evidence>
<dbReference type="InterPro" id="IPR013087">
    <property type="entry name" value="Znf_C2H2_type"/>
</dbReference>
<dbReference type="Gene3D" id="3.30.160.60">
    <property type="entry name" value="Classic Zinc Finger"/>
    <property type="match status" value="8"/>
</dbReference>
<keyword evidence="4" id="KW-0862">Zinc</keyword>
<evidence type="ECO:0000313" key="7">
    <source>
        <dbReference type="EMBL" id="CAG9799819.1"/>
    </source>
</evidence>
<dbReference type="AlphaFoldDB" id="A0A9N9WN78"/>
<feature type="domain" description="C2H2-type" evidence="6">
    <location>
        <begin position="628"/>
        <end position="652"/>
    </location>
</feature>
<dbReference type="PROSITE" id="PS50157">
    <property type="entry name" value="ZINC_FINGER_C2H2_2"/>
    <property type="match status" value="9"/>
</dbReference>
<feature type="domain" description="C2H2-type" evidence="6">
    <location>
        <begin position="215"/>
        <end position="243"/>
    </location>
</feature>
<dbReference type="Pfam" id="PF00096">
    <property type="entry name" value="zf-C2H2"/>
    <property type="match status" value="3"/>
</dbReference>
<evidence type="ECO:0000259" key="6">
    <source>
        <dbReference type="PROSITE" id="PS50157"/>
    </source>
</evidence>
<keyword evidence="1" id="KW-0479">Metal-binding</keyword>
<feature type="domain" description="C2H2-type" evidence="6">
    <location>
        <begin position="173"/>
        <end position="200"/>
    </location>
</feature>
<feature type="domain" description="C2H2-type" evidence="6">
    <location>
        <begin position="685"/>
        <end position="712"/>
    </location>
</feature>
<proteinExistence type="predicted"/>
<evidence type="ECO:0000256" key="3">
    <source>
        <dbReference type="ARBA" id="ARBA00022771"/>
    </source>
</evidence>
<keyword evidence="8" id="KW-1185">Reference proteome</keyword>
<reference evidence="7" key="2">
    <citation type="submission" date="2022-10" db="EMBL/GenBank/DDBJ databases">
        <authorList>
            <consortium name="ENA_rothamsted_submissions"/>
            <consortium name="culmorum"/>
            <person name="King R."/>
        </authorList>
    </citation>
    <scope>NUCLEOTIDE SEQUENCE</scope>
</reference>
<feature type="domain" description="C2H2-type" evidence="6">
    <location>
        <begin position="147"/>
        <end position="169"/>
    </location>
</feature>
<feature type="domain" description="C2H2-type" evidence="6">
    <location>
        <begin position="656"/>
        <end position="684"/>
    </location>
</feature>
<dbReference type="PROSITE" id="PS00028">
    <property type="entry name" value="ZINC_FINGER_C2H2_1"/>
    <property type="match status" value="7"/>
</dbReference>
<evidence type="ECO:0000256" key="1">
    <source>
        <dbReference type="ARBA" id="ARBA00022723"/>
    </source>
</evidence>
<gene>
    <name evidence="7" type="ORF">CHIRRI_LOCUS2777</name>
</gene>
<organism evidence="7 8">
    <name type="scientific">Chironomus riparius</name>
    <dbReference type="NCBI Taxonomy" id="315576"/>
    <lineage>
        <taxon>Eukaryota</taxon>
        <taxon>Metazoa</taxon>
        <taxon>Ecdysozoa</taxon>
        <taxon>Arthropoda</taxon>
        <taxon>Hexapoda</taxon>
        <taxon>Insecta</taxon>
        <taxon>Pterygota</taxon>
        <taxon>Neoptera</taxon>
        <taxon>Endopterygota</taxon>
        <taxon>Diptera</taxon>
        <taxon>Nematocera</taxon>
        <taxon>Chironomoidea</taxon>
        <taxon>Chironomidae</taxon>
        <taxon>Chironominae</taxon>
        <taxon>Chironomus</taxon>
    </lineage>
</organism>
<dbReference type="SUPFAM" id="SSF57667">
    <property type="entry name" value="beta-beta-alpha zinc fingers"/>
    <property type="match status" value="7"/>
</dbReference>
<name>A0A9N9WN78_9DIPT</name>
<dbReference type="GO" id="GO:0005634">
    <property type="term" value="C:nucleus"/>
    <property type="evidence" value="ECO:0007669"/>
    <property type="project" value="TreeGrafter"/>
</dbReference>
<dbReference type="InterPro" id="IPR036236">
    <property type="entry name" value="Znf_C2H2_sf"/>
</dbReference>
<protein>
    <recommendedName>
        <fullName evidence="6">C2H2-type domain-containing protein</fullName>
    </recommendedName>
</protein>
<feature type="domain" description="C2H2-type" evidence="6">
    <location>
        <begin position="834"/>
        <end position="861"/>
    </location>
</feature>
<keyword evidence="2" id="KW-0677">Repeat</keyword>
<keyword evidence="3 5" id="KW-0863">Zinc-finger</keyword>
<reference evidence="7" key="1">
    <citation type="submission" date="2022-01" db="EMBL/GenBank/DDBJ databases">
        <authorList>
            <person name="King R."/>
        </authorList>
    </citation>
    <scope>NUCLEOTIDE SEQUENCE</scope>
</reference>
<dbReference type="PANTHER" id="PTHR24379">
    <property type="entry name" value="KRAB AND ZINC FINGER DOMAIN-CONTAINING"/>
    <property type="match status" value="1"/>
</dbReference>
<accession>A0A9N9WN78</accession>
<evidence type="ECO:0000256" key="4">
    <source>
        <dbReference type="ARBA" id="ARBA00022833"/>
    </source>
</evidence>
<dbReference type="PANTHER" id="PTHR24379:SF127">
    <property type="entry name" value="BLOODY FINGERS-RELATED"/>
    <property type="match status" value="1"/>
</dbReference>
<dbReference type="Proteomes" id="UP001153620">
    <property type="component" value="Chromosome 1"/>
</dbReference>
<dbReference type="GO" id="GO:0008270">
    <property type="term" value="F:zinc ion binding"/>
    <property type="evidence" value="ECO:0007669"/>
    <property type="project" value="UniProtKB-KW"/>
</dbReference>
<dbReference type="EMBL" id="OU895877">
    <property type="protein sequence ID" value="CAG9799819.1"/>
    <property type="molecule type" value="Genomic_DNA"/>
</dbReference>
<sequence length="865" mass="102054">MKTKDFEEEVSDFEDELRGKNVTKKKKKLKSCFFCEKVFDVNVVEQSIRPKWRCQDCFDANIIKKVKYKEVKCNFCGIKYVDTYYTKKGLSETKTKNKKCEDCRNRKIPKGPLPRPKMDFAECDICGMRFRKKILIYNHMDKHRSDVCCRVCGAKFTARSALRSHLRSHFEKFVCELCGFTTNLNAMFRKHNKMHEGKPIPDQTRYYKKQVKGEFPCSICGILFESKVGLLGHEKRQHSENGVNGFSCKVCGEISYRIKEYRIHVLTHSSKPLLFCHYPGCNIFYDRLKPLNAHIRNVHKQTNNDYSCSNCGKAFKYKHSVDKHLRNNRCVPLKDRNFKKDVFSKRMKPFIEDNSKSPEELERIAKIAKEQYLEVRGLLSVIENEQHSDSEQDDTIKEEVIIEEHVNAETGLKNDKHDDVLEYDNYEQLDDCLDLSPVIESIEEDDDDNHDTKMIKEPFVKIEIKTEPDIDDMLSPPIIQEDWNYLKSDPDIFNMTSDLPNPYVLLERLDYATIMKWIKVKKEEKDIKPEMSNKMLIMRKNKKKMLKMRMLAYNRRIKGSSYECDMCEFKSKSKNKLAKHLINHKKVSKTNRHRCEVCSESFSRIVHLHQHKKVIHKISNTDYTTKDYICDLCGRAYGTIGMLKSHLKLTHSTTYYPCQFCPMKFKTRVYVERHENDVHLKIRKYACQFCGKCFKRKHGLKSHENRHTSHREICPICGKSVKILKEHIKFAHETKKEQELIPCPQCGRGFSKYNLQFHIERFHLKVINERTQVRHCLKCDQSFPRVDDLRRHDILEHYEGVIKKCPYDFCDAIFKKTKPLNVHIKNVHLRNSTHTCEVCKKTFDTRSGLLKHAKVKGHKIPEKTL</sequence>
<evidence type="ECO:0000313" key="8">
    <source>
        <dbReference type="Proteomes" id="UP001153620"/>
    </source>
</evidence>
<feature type="domain" description="C2H2-type" evidence="6">
    <location>
        <begin position="306"/>
        <end position="326"/>
    </location>
</feature>
<dbReference type="SMART" id="SM00355">
    <property type="entry name" value="ZnF_C2H2"/>
    <property type="match status" value="17"/>
</dbReference>
<feature type="domain" description="C2H2-type" evidence="6">
    <location>
        <begin position="593"/>
        <end position="621"/>
    </location>
</feature>
<dbReference type="GO" id="GO:0000981">
    <property type="term" value="F:DNA-binding transcription factor activity, RNA polymerase II-specific"/>
    <property type="evidence" value="ECO:0007669"/>
    <property type="project" value="TreeGrafter"/>
</dbReference>
<dbReference type="OrthoDB" id="6077919at2759"/>
<dbReference type="GO" id="GO:0000977">
    <property type="term" value="F:RNA polymerase II transcription regulatory region sequence-specific DNA binding"/>
    <property type="evidence" value="ECO:0007669"/>
    <property type="project" value="TreeGrafter"/>
</dbReference>
<evidence type="ECO:0000256" key="2">
    <source>
        <dbReference type="ARBA" id="ARBA00022737"/>
    </source>
</evidence>